<evidence type="ECO:0000313" key="4">
    <source>
        <dbReference type="Proteomes" id="UP000190774"/>
    </source>
</evidence>
<evidence type="ECO:0000256" key="2">
    <source>
        <dbReference type="ARBA" id="ARBA00022679"/>
    </source>
</evidence>
<keyword evidence="4" id="KW-1185">Reference proteome</keyword>
<dbReference type="Gene3D" id="3.40.50.2000">
    <property type="entry name" value="Glycogen Phosphorylase B"/>
    <property type="match status" value="2"/>
</dbReference>
<dbReference type="GO" id="GO:0008713">
    <property type="term" value="F:ADP-heptose-lipopolysaccharide heptosyltransferase activity"/>
    <property type="evidence" value="ECO:0007669"/>
    <property type="project" value="TreeGrafter"/>
</dbReference>
<dbReference type="CDD" id="cd03789">
    <property type="entry name" value="GT9_LPS_heptosyltransferase"/>
    <property type="match status" value="1"/>
</dbReference>
<proteinExistence type="predicted"/>
<sequence>MLFPLQVGRIQRIAIVRCCGLGDVAQMTPLLRQIRHDAPHARIEVFLNANAAILLEGSPWVDTVHALPVSAFANRSSNRLFWRLWGHVRRAGKFDLLLCLDLAWSRTVLALTARARRRVGLRTEAWKPFMGLDLAIPVPLDYPRNDDHTSLWFLRTWLAATGLPDQGFSADLSHLETEDAPLPKHIALVPRAGNELVSGDLKQWPLSYWPRLARRLLEQGWTPVVLGRDGDFDMQAMPEGTLDMQGKLSIKEVAAYLYRCAGLIGNDSGLFHIALAMGTPAVGLFGPTAALRTGPFRVSHGHVITVPLQCVPCCSNTCAVAAAGRPESERPFCLTALQPDLVAEEALTHFASFHR</sequence>
<gene>
    <name evidence="3" type="ORF">SAMN02745166_04346</name>
</gene>
<dbReference type="AlphaFoldDB" id="A0A1T4YVN2"/>
<dbReference type="InterPro" id="IPR051199">
    <property type="entry name" value="LPS_LOS_Heptosyltrfase"/>
</dbReference>
<keyword evidence="2 3" id="KW-0808">Transferase</keyword>
<protein>
    <submittedName>
        <fullName evidence="3">Heptosyltransferase-1</fullName>
    </submittedName>
</protein>
<organism evidence="3 4">
    <name type="scientific">Prosthecobacter debontii</name>
    <dbReference type="NCBI Taxonomy" id="48467"/>
    <lineage>
        <taxon>Bacteria</taxon>
        <taxon>Pseudomonadati</taxon>
        <taxon>Verrucomicrobiota</taxon>
        <taxon>Verrucomicrobiia</taxon>
        <taxon>Verrucomicrobiales</taxon>
        <taxon>Verrucomicrobiaceae</taxon>
        <taxon>Prosthecobacter</taxon>
    </lineage>
</organism>
<dbReference type="EMBL" id="FUYE01000019">
    <property type="protein sequence ID" value="SKB05820.1"/>
    <property type="molecule type" value="Genomic_DNA"/>
</dbReference>
<dbReference type="PANTHER" id="PTHR30160">
    <property type="entry name" value="TETRAACYLDISACCHARIDE 4'-KINASE-RELATED"/>
    <property type="match status" value="1"/>
</dbReference>
<dbReference type="Proteomes" id="UP000190774">
    <property type="component" value="Unassembled WGS sequence"/>
</dbReference>
<dbReference type="SUPFAM" id="SSF53756">
    <property type="entry name" value="UDP-Glycosyltransferase/glycogen phosphorylase"/>
    <property type="match status" value="1"/>
</dbReference>
<name>A0A1T4YVN2_9BACT</name>
<dbReference type="Pfam" id="PF01075">
    <property type="entry name" value="Glyco_transf_9"/>
    <property type="match status" value="1"/>
</dbReference>
<reference evidence="4" key="1">
    <citation type="submission" date="2017-02" db="EMBL/GenBank/DDBJ databases">
        <authorList>
            <person name="Varghese N."/>
            <person name="Submissions S."/>
        </authorList>
    </citation>
    <scope>NUCLEOTIDE SEQUENCE [LARGE SCALE GENOMIC DNA]</scope>
    <source>
        <strain evidence="4">ATCC 700200</strain>
    </source>
</reference>
<dbReference type="GO" id="GO:0005829">
    <property type="term" value="C:cytosol"/>
    <property type="evidence" value="ECO:0007669"/>
    <property type="project" value="TreeGrafter"/>
</dbReference>
<evidence type="ECO:0000256" key="1">
    <source>
        <dbReference type="ARBA" id="ARBA00022676"/>
    </source>
</evidence>
<dbReference type="GO" id="GO:0009244">
    <property type="term" value="P:lipopolysaccharide core region biosynthetic process"/>
    <property type="evidence" value="ECO:0007669"/>
    <property type="project" value="TreeGrafter"/>
</dbReference>
<keyword evidence="1" id="KW-0328">Glycosyltransferase</keyword>
<accession>A0A1T4YVN2</accession>
<dbReference type="InterPro" id="IPR002201">
    <property type="entry name" value="Glyco_trans_9"/>
</dbReference>
<evidence type="ECO:0000313" key="3">
    <source>
        <dbReference type="EMBL" id="SKB05820.1"/>
    </source>
</evidence>
<dbReference type="STRING" id="48467.SAMN02745166_04346"/>